<feature type="domain" description="Fibronectin type-III" evidence="20">
    <location>
        <begin position="739"/>
        <end position="836"/>
    </location>
</feature>
<dbReference type="GO" id="GO:0030154">
    <property type="term" value="P:cell differentiation"/>
    <property type="evidence" value="ECO:0007669"/>
    <property type="project" value="UniProtKB-KW"/>
</dbReference>
<feature type="domain" description="Ig-like" evidence="19">
    <location>
        <begin position="313"/>
        <end position="408"/>
    </location>
</feature>
<organism evidence="21 22">
    <name type="scientific">Sparus aurata</name>
    <name type="common">Gilthead sea bream</name>
    <dbReference type="NCBI Taxonomy" id="8175"/>
    <lineage>
        <taxon>Eukaryota</taxon>
        <taxon>Metazoa</taxon>
        <taxon>Chordata</taxon>
        <taxon>Craniata</taxon>
        <taxon>Vertebrata</taxon>
        <taxon>Euteleostomi</taxon>
        <taxon>Actinopterygii</taxon>
        <taxon>Neopterygii</taxon>
        <taxon>Teleostei</taxon>
        <taxon>Neoteleostei</taxon>
        <taxon>Acanthomorphata</taxon>
        <taxon>Eupercaria</taxon>
        <taxon>Spariformes</taxon>
        <taxon>Sparidae</taxon>
        <taxon>Sparus</taxon>
    </lineage>
</organism>
<name>A0A671Y8R4_SPAAU</name>
<dbReference type="GO" id="GO:0006935">
    <property type="term" value="P:chemotaxis"/>
    <property type="evidence" value="ECO:0007669"/>
    <property type="project" value="UniProtKB-KW"/>
</dbReference>
<dbReference type="InterPro" id="IPR003598">
    <property type="entry name" value="Ig_sub2"/>
</dbReference>
<dbReference type="FunFam" id="2.60.40.10:FF:000053">
    <property type="entry name" value="Roundabout guidance receptor 1"/>
    <property type="match status" value="1"/>
</dbReference>
<dbReference type="FunFam" id="2.60.40.10:FF:000065">
    <property type="entry name" value="roundabout homolog 1 isoform X3"/>
    <property type="match status" value="1"/>
</dbReference>
<keyword evidence="4" id="KW-0597">Phosphoprotein</keyword>
<keyword evidence="13" id="KW-0675">Receptor</keyword>
<feature type="region of interest" description="Disordered" evidence="17">
    <location>
        <begin position="1159"/>
        <end position="1197"/>
    </location>
</feature>
<feature type="compositionally biased region" description="Basic and acidic residues" evidence="17">
    <location>
        <begin position="1352"/>
        <end position="1381"/>
    </location>
</feature>
<evidence type="ECO:0000256" key="11">
    <source>
        <dbReference type="ARBA" id="ARBA00023136"/>
    </source>
</evidence>
<dbReference type="CDD" id="cd05726">
    <property type="entry name" value="IgI_4_Robo"/>
    <property type="match status" value="1"/>
</dbReference>
<protein>
    <submittedName>
        <fullName evidence="21">Roundabout, axon guidance receptor, homolog 2 (Drosophila)</fullName>
    </submittedName>
</protein>
<dbReference type="CDD" id="cd07693">
    <property type="entry name" value="IgC_1_Robo"/>
    <property type="match status" value="1"/>
</dbReference>
<dbReference type="Pfam" id="PF07679">
    <property type="entry name" value="I-set"/>
    <property type="match status" value="3"/>
</dbReference>
<evidence type="ECO:0000256" key="1">
    <source>
        <dbReference type="ARBA" id="ARBA00004479"/>
    </source>
</evidence>
<dbReference type="Pfam" id="PF13927">
    <property type="entry name" value="Ig_3"/>
    <property type="match status" value="2"/>
</dbReference>
<dbReference type="InterPro" id="IPR013098">
    <property type="entry name" value="Ig_I-set"/>
</dbReference>
<dbReference type="Gene3D" id="2.60.40.10">
    <property type="entry name" value="Immunoglobulins"/>
    <property type="match status" value="8"/>
</dbReference>
<dbReference type="FunFam" id="2.60.40.10:FF:000043">
    <property type="entry name" value="roundabout homolog 2 isoform X2"/>
    <property type="match status" value="1"/>
</dbReference>
<feature type="region of interest" description="Disordered" evidence="17">
    <location>
        <begin position="1399"/>
        <end position="1438"/>
    </location>
</feature>
<feature type="region of interest" description="Disordered" evidence="17">
    <location>
        <begin position="603"/>
        <end position="624"/>
    </location>
</feature>
<dbReference type="SMART" id="SM00060">
    <property type="entry name" value="FN3"/>
    <property type="match status" value="3"/>
</dbReference>
<keyword evidence="3" id="KW-0145">Chemotaxis</keyword>
<keyword evidence="22" id="KW-1185">Reference proteome</keyword>
<keyword evidence="11 18" id="KW-0472">Membrane</keyword>
<evidence type="ECO:0000256" key="3">
    <source>
        <dbReference type="ARBA" id="ARBA00022500"/>
    </source>
</evidence>
<evidence type="ECO:0000256" key="5">
    <source>
        <dbReference type="ARBA" id="ARBA00022692"/>
    </source>
</evidence>
<dbReference type="FunFam" id="2.60.40.10:FF:000026">
    <property type="entry name" value="roundabout homolog 2 isoform X1"/>
    <property type="match status" value="1"/>
</dbReference>
<dbReference type="SMART" id="SM00408">
    <property type="entry name" value="IGc2"/>
    <property type="match status" value="5"/>
</dbReference>
<dbReference type="InterPro" id="IPR007110">
    <property type="entry name" value="Ig-like_dom"/>
</dbReference>
<feature type="domain" description="Ig-like" evidence="19">
    <location>
        <begin position="127"/>
        <end position="214"/>
    </location>
</feature>
<feature type="domain" description="Fibronectin type-III" evidence="20">
    <location>
        <begin position="524"/>
        <end position="618"/>
    </location>
</feature>
<evidence type="ECO:0000256" key="15">
    <source>
        <dbReference type="ARBA" id="ARBA00023319"/>
    </source>
</evidence>
<feature type="compositionally biased region" description="Polar residues" evidence="17">
    <location>
        <begin position="1281"/>
        <end position="1291"/>
    </location>
</feature>
<dbReference type="GeneTree" id="ENSGT00940000156324"/>
<feature type="region of interest" description="Disordered" evidence="17">
    <location>
        <begin position="1227"/>
        <end position="1291"/>
    </location>
</feature>
<evidence type="ECO:0000313" key="22">
    <source>
        <dbReference type="Proteomes" id="UP000472265"/>
    </source>
</evidence>
<dbReference type="FunFam" id="2.60.40.10:FF:000008">
    <property type="entry name" value="roundabout homolog 2 isoform X2"/>
    <property type="match status" value="2"/>
</dbReference>
<feature type="region of interest" description="Disordered" evidence="17">
    <location>
        <begin position="937"/>
        <end position="960"/>
    </location>
</feature>
<dbReference type="InterPro" id="IPR036116">
    <property type="entry name" value="FN3_sf"/>
</dbReference>
<comment type="similarity">
    <text evidence="16">Belongs to the immunoglobulin superfamily. ROBO family.</text>
</comment>
<evidence type="ECO:0000256" key="14">
    <source>
        <dbReference type="ARBA" id="ARBA00023180"/>
    </source>
</evidence>
<dbReference type="CDD" id="cd20952">
    <property type="entry name" value="IgI_5_Robo"/>
    <property type="match status" value="1"/>
</dbReference>
<dbReference type="InterPro" id="IPR003961">
    <property type="entry name" value="FN3_dom"/>
</dbReference>
<dbReference type="FunFam" id="2.60.40.10:FF:000058">
    <property type="entry name" value="roundabout homolog 2 isoform X3"/>
    <property type="match status" value="1"/>
</dbReference>
<feature type="compositionally biased region" description="Polar residues" evidence="17">
    <location>
        <begin position="1182"/>
        <end position="1192"/>
    </location>
</feature>
<evidence type="ECO:0000256" key="12">
    <source>
        <dbReference type="ARBA" id="ARBA00023157"/>
    </source>
</evidence>
<dbReference type="SUPFAM" id="SSF49265">
    <property type="entry name" value="Fibronectin type III"/>
    <property type="match status" value="2"/>
</dbReference>
<dbReference type="CDD" id="cd00063">
    <property type="entry name" value="FN3"/>
    <property type="match status" value="3"/>
</dbReference>
<evidence type="ECO:0000256" key="8">
    <source>
        <dbReference type="ARBA" id="ARBA00022782"/>
    </source>
</evidence>
<keyword evidence="7" id="KW-0677">Repeat</keyword>
<dbReference type="PANTHER" id="PTHR12231:SF242">
    <property type="entry name" value="ROUNDABOUT HOMOLOG 2"/>
    <property type="match status" value="1"/>
</dbReference>
<evidence type="ECO:0000256" key="7">
    <source>
        <dbReference type="ARBA" id="ARBA00022737"/>
    </source>
</evidence>
<dbReference type="Pfam" id="PF00041">
    <property type="entry name" value="fn3"/>
    <property type="match status" value="3"/>
</dbReference>
<feature type="compositionally biased region" description="Low complexity" evidence="17">
    <location>
        <begin position="1401"/>
        <end position="1423"/>
    </location>
</feature>
<dbReference type="GO" id="GO:0007417">
    <property type="term" value="P:central nervous system development"/>
    <property type="evidence" value="ECO:0007669"/>
    <property type="project" value="UniProtKB-ARBA"/>
</dbReference>
<dbReference type="InterPro" id="IPR013106">
    <property type="entry name" value="Ig_V-set"/>
</dbReference>
<keyword evidence="9" id="KW-0524">Neurogenesis</keyword>
<gene>
    <name evidence="21" type="primary">ROBO2</name>
    <name evidence="21" type="synonym">robo2</name>
</gene>
<evidence type="ECO:0000256" key="13">
    <source>
        <dbReference type="ARBA" id="ARBA00023170"/>
    </source>
</evidence>
<dbReference type="PANTHER" id="PTHR12231">
    <property type="entry name" value="CTX-RELATED TYPE I TRANSMEMBRANE PROTEIN"/>
    <property type="match status" value="1"/>
</dbReference>
<evidence type="ECO:0000313" key="21">
    <source>
        <dbReference type="Ensembl" id="ENSSAUP00010058833.1"/>
    </source>
</evidence>
<dbReference type="SUPFAM" id="SSF48726">
    <property type="entry name" value="Immunoglobulin"/>
    <property type="match status" value="5"/>
</dbReference>
<evidence type="ECO:0000256" key="16">
    <source>
        <dbReference type="ARBA" id="ARBA00061206"/>
    </source>
</evidence>
<evidence type="ECO:0000256" key="9">
    <source>
        <dbReference type="ARBA" id="ARBA00022902"/>
    </source>
</evidence>
<evidence type="ECO:0000256" key="17">
    <source>
        <dbReference type="SAM" id="MobiDB-lite"/>
    </source>
</evidence>
<evidence type="ECO:0000256" key="4">
    <source>
        <dbReference type="ARBA" id="ARBA00022553"/>
    </source>
</evidence>
<accession>A0A671Y8R4</accession>
<feature type="compositionally biased region" description="Acidic residues" evidence="17">
    <location>
        <begin position="1249"/>
        <end position="1268"/>
    </location>
</feature>
<reference evidence="21" key="2">
    <citation type="submission" date="2025-08" db="UniProtKB">
        <authorList>
            <consortium name="Ensembl"/>
        </authorList>
    </citation>
    <scope>IDENTIFICATION</scope>
</reference>
<keyword evidence="8" id="KW-0221">Differentiation</keyword>
<keyword evidence="10 18" id="KW-1133">Transmembrane helix</keyword>
<keyword evidence="12" id="KW-1015">Disulfide bond</keyword>
<reference evidence="21" key="3">
    <citation type="submission" date="2025-09" db="UniProtKB">
        <authorList>
            <consortium name="Ensembl"/>
        </authorList>
    </citation>
    <scope>IDENTIFICATION</scope>
</reference>
<keyword evidence="5 18" id="KW-0812">Transmembrane</keyword>
<dbReference type="PROSITE" id="PS50835">
    <property type="entry name" value="IG_LIKE"/>
    <property type="match status" value="5"/>
</dbReference>
<dbReference type="InterPro" id="IPR051170">
    <property type="entry name" value="Neural/epithelial_adhesion"/>
</dbReference>
<feature type="compositionally biased region" description="Polar residues" evidence="17">
    <location>
        <begin position="937"/>
        <end position="948"/>
    </location>
</feature>
<feature type="region of interest" description="Disordered" evidence="17">
    <location>
        <begin position="1306"/>
        <end position="1381"/>
    </location>
</feature>
<proteinExistence type="inferred from homology"/>
<dbReference type="Proteomes" id="UP000472265">
    <property type="component" value="Chromosome 2"/>
</dbReference>
<dbReference type="PROSITE" id="PS50853">
    <property type="entry name" value="FN3"/>
    <property type="match status" value="3"/>
</dbReference>
<keyword evidence="6" id="KW-0732">Signal</keyword>
<dbReference type="InterPro" id="IPR036179">
    <property type="entry name" value="Ig-like_dom_sf"/>
</dbReference>
<feature type="domain" description="Ig-like" evidence="19">
    <location>
        <begin position="417"/>
        <end position="497"/>
    </location>
</feature>
<sequence length="1461" mass="160185">MTDLFTCYRCMIIFRSRLRQEDSPPRIVEHPSDLIVSKGEPATLNCKAEGRPTPTVEWYKDGERVETDKDDPRSHRMLLPSGSLFFLRIVHGRRSKPDEGAYVCVARNYLGEAVSRNASLEVALLRDDFRQNPTDVVVAAGEPAILECVPPRGHPEPTIYWKKDKVRIDDKDDRITIRGGKLMISNTRKSDAGMYICVGTNMVGERDSETAQVTVFERPTFLRRPINQVVLEEETIEFRCQVQGDPQPNVRWRKDDIDVPRGRYYDKEDYVLRVKKASVNDEGTFTCVAENRVGKLEASATLTVRGMRPLSAPQFVIRPRDQIVAQGRTATFPCETKGNPQPAVFWQKEGSQNLLFPNQPQQPNSRFSVSPSGDLTISSVQRADAGYYICQALTVAGSILAKAQLEVTDVLTDRPPPIIRQGPSNQTLGVDTVALLKCQASGDPIPSVSWLKDGVSLLGKDPRMSLQELGSLQIKNIKLSDSGIYTCVATSSSGETSWSAFLEVKESGGVMVIKNHDENELPGPPSKPQVTDVTKNSVSLSWQPGMAGASPVSSYVIEAFSQSVSNSWQTVADHIKTTQFTVKGLRPNTIYLFMVRAVNSQGLSDPSPMSEPVRTQDISPPAQGVDHRHVQKELGEVIVRLHNPVVLSPTTIQVTWTVDRQSQFIQGYRVLYRQTSGLPSPGPWLTQDVKIPSERSVILSALKKGIVYEIKVRPYFNEFQGMDSESRTARTTEEAPSAPPQQVTVLTVGNQNSTSISISWDPPPPDHQNGIIQEYKIWCLGNETRFHVNKTVDAAIRSVVVGGLQVGVVYRVEVAASTSAGVGVKSEPQSIIIGKEFRDVIIHGNRNNSITEQITDVVKQPAFIAGIGGACWVILMGFSIWLYWRRKKRKGLSNYAVTFQRVDGGLMSNGSRPGLLNASDPGYPWLADSWPATSLPVNSSSGGPNDLSNFGRGDLPTGQGDKTGTMLSDGAIYSSIDFTTKANYNSPGQTSQATPYATTQILHSSSIHELAVDLPEAQWKASLQAKQEMANLGYSLPDKNSCNNTLLFIPDYRLADGLSNRIPHNQSQDFSTTSSHNSSERSGSLSGGKGGKKKKTKAGSKPTKANGSNWANVPLPPPPVHPLPGTEMDHYPNEYESDGWGPPMPVQTYLHQGMEDELEEEEERVPTPPIRGVASSPAAVSFGQQSTATLTPSPRDEMQPMLQAHLDELTRAYQMDMAKQTWHMQVGSLPPQAPAPPVGYVSSTMVSDLETDLPDEDEEEEEEEEDEGYGARHPRGIEHTPGSSMDNLDSSLTGNGCFFAHIYLPPPPEPPPCQGQGRIQGARSVSSMVPPTDRKASSLERPPMSGVLSGPEDMKSSIDRQARTTLEHHRQAQDRLGSMDRDAFRPLFVFSEEGCLPYNKPSFPSPGGHSSSGTASSKGSTGPRKTEGPRQPQQWTTSEHAEFLGTNGQYSGELCESLTVC</sequence>
<dbReference type="InterPro" id="IPR003599">
    <property type="entry name" value="Ig_sub"/>
</dbReference>
<dbReference type="PRINTS" id="PR00014">
    <property type="entry name" value="FNTYPEIII"/>
</dbReference>
<evidence type="ECO:0000256" key="2">
    <source>
        <dbReference type="ARBA" id="ARBA00022473"/>
    </source>
</evidence>
<dbReference type="InterPro" id="IPR013783">
    <property type="entry name" value="Ig-like_fold"/>
</dbReference>
<dbReference type="Ensembl" id="ENSSAUT00010061735.1">
    <property type="protein sequence ID" value="ENSSAUP00010058833.1"/>
    <property type="gene ID" value="ENSSAUG00010023959.1"/>
</dbReference>
<evidence type="ECO:0000259" key="19">
    <source>
        <dbReference type="PROSITE" id="PS50835"/>
    </source>
</evidence>
<comment type="subcellular location">
    <subcellularLocation>
        <location evidence="1">Membrane</location>
        <topology evidence="1">Single-pass type I membrane protein</topology>
    </subcellularLocation>
</comment>
<feature type="transmembrane region" description="Helical" evidence="18">
    <location>
        <begin position="862"/>
        <end position="884"/>
    </location>
</feature>
<dbReference type="GO" id="GO:0022603">
    <property type="term" value="P:regulation of anatomical structure morphogenesis"/>
    <property type="evidence" value="ECO:0007669"/>
    <property type="project" value="UniProtKB-ARBA"/>
</dbReference>
<evidence type="ECO:0000256" key="6">
    <source>
        <dbReference type="ARBA" id="ARBA00022729"/>
    </source>
</evidence>
<evidence type="ECO:0000259" key="20">
    <source>
        <dbReference type="PROSITE" id="PS50853"/>
    </source>
</evidence>
<keyword evidence="14" id="KW-0325">Glycoprotein</keyword>
<keyword evidence="15" id="KW-0393">Immunoglobulin domain</keyword>
<reference evidence="21" key="1">
    <citation type="submission" date="2021-04" db="EMBL/GenBank/DDBJ databases">
        <authorList>
            <consortium name="Wellcome Sanger Institute Data Sharing"/>
        </authorList>
    </citation>
    <scope>NUCLEOTIDE SEQUENCE [LARGE SCALE GENOMIC DNA]</scope>
</reference>
<evidence type="ECO:0000256" key="18">
    <source>
        <dbReference type="SAM" id="Phobius"/>
    </source>
</evidence>
<feature type="domain" description="Ig-like" evidence="19">
    <location>
        <begin position="25"/>
        <end position="121"/>
    </location>
</feature>
<keyword evidence="2" id="KW-0217">Developmental protein</keyword>
<dbReference type="GO" id="GO:0051239">
    <property type="term" value="P:regulation of multicellular organismal process"/>
    <property type="evidence" value="ECO:0007669"/>
    <property type="project" value="UniProtKB-ARBA"/>
</dbReference>
<feature type="domain" description="Fibronectin type-III" evidence="20">
    <location>
        <begin position="637"/>
        <end position="735"/>
    </location>
</feature>
<feature type="region of interest" description="Disordered" evidence="17">
    <location>
        <begin position="1063"/>
        <end position="1141"/>
    </location>
</feature>
<feature type="domain" description="Ig-like" evidence="19">
    <location>
        <begin position="219"/>
        <end position="303"/>
    </location>
</feature>
<dbReference type="FunFam" id="2.60.40.10:FF:000055">
    <property type="entry name" value="roundabout homolog 1 isoform X2"/>
    <property type="match status" value="1"/>
</dbReference>
<dbReference type="SMART" id="SM00409">
    <property type="entry name" value="IG"/>
    <property type="match status" value="5"/>
</dbReference>
<dbReference type="SMART" id="SM00406">
    <property type="entry name" value="IGv"/>
    <property type="match status" value="2"/>
</dbReference>
<dbReference type="GO" id="GO:0016020">
    <property type="term" value="C:membrane"/>
    <property type="evidence" value="ECO:0007669"/>
    <property type="project" value="UniProtKB-SubCell"/>
</dbReference>
<feature type="compositionally biased region" description="Low complexity" evidence="17">
    <location>
        <begin position="1067"/>
        <end position="1084"/>
    </location>
</feature>
<evidence type="ECO:0000256" key="10">
    <source>
        <dbReference type="ARBA" id="ARBA00022989"/>
    </source>
</evidence>